<proteinExistence type="predicted"/>
<evidence type="ECO:0000313" key="1">
    <source>
        <dbReference type="EMBL" id="ASV32236.1"/>
    </source>
</evidence>
<name>A0A223VA81_9FLAO</name>
<reference evidence="1 2" key="1">
    <citation type="submission" date="2017-08" db="EMBL/GenBank/DDBJ databases">
        <title>The complete genome sequence of Maribacter sp. B1, isolated from deep-sea sediment.</title>
        <authorList>
            <person name="Wu Y.-H."/>
            <person name="Cheng H."/>
            <person name="Xu X.-W."/>
        </authorList>
    </citation>
    <scope>NUCLEOTIDE SEQUENCE [LARGE SCALE GENOMIC DNA]</scope>
    <source>
        <strain evidence="1 2">B1</strain>
    </source>
</reference>
<accession>A0A223VA81</accession>
<dbReference type="Proteomes" id="UP000215244">
    <property type="component" value="Chromosome"/>
</dbReference>
<sequence>MSLKIRLNRLYSCSLLYVVTGLCIFGCTSTKSTDSRTGGLSSNPLDYRRDNHNHILEYTEVKASSVTKSIDSLTQLESNPKEDNVDLKMDIQETLMDDNSLASSSPVAKKIVENYLNSKNKNPDGHCLDVSRVRFEKAYRQIYGHLPYQDLPKDMGSKFYTPKQVFYLLYVSASDENQGWKSLPEIYRGKGDAGAITYAGMGTLVDTKGIWGGKLKPGALVQVWRFKEDYEKVVQGTDVKKLDPYGHSFIFIRYVRNEKFEITGLIIADQGFQSYRPLVPRDYEVWWAVNLTV</sequence>
<dbReference type="OrthoDB" id="1252162at2"/>
<evidence type="ECO:0000313" key="2">
    <source>
        <dbReference type="Proteomes" id="UP000215244"/>
    </source>
</evidence>
<dbReference type="AlphaFoldDB" id="A0A223VA81"/>
<gene>
    <name evidence="1" type="ORF">CJ263_19510</name>
</gene>
<keyword evidence="2" id="KW-1185">Reference proteome</keyword>
<dbReference type="EMBL" id="CP022957">
    <property type="protein sequence ID" value="ASV32236.1"/>
    <property type="molecule type" value="Genomic_DNA"/>
</dbReference>
<dbReference type="RefSeq" id="WP_094998809.1">
    <property type="nucleotide sequence ID" value="NZ_BMJL01000008.1"/>
</dbReference>
<organism evidence="1 2">
    <name type="scientific">Maribacter cobaltidurans</name>
    <dbReference type="NCBI Taxonomy" id="1178778"/>
    <lineage>
        <taxon>Bacteria</taxon>
        <taxon>Pseudomonadati</taxon>
        <taxon>Bacteroidota</taxon>
        <taxon>Flavobacteriia</taxon>
        <taxon>Flavobacteriales</taxon>
        <taxon>Flavobacteriaceae</taxon>
        <taxon>Maribacter</taxon>
    </lineage>
</organism>
<dbReference type="KEGG" id="marb:CJ263_19510"/>
<protein>
    <submittedName>
        <fullName evidence="1">Uncharacterized protein</fullName>
    </submittedName>
</protein>